<evidence type="ECO:0000259" key="17">
    <source>
        <dbReference type="PROSITE" id="PS50290"/>
    </source>
</evidence>
<dbReference type="InterPro" id="IPR016024">
    <property type="entry name" value="ARM-type_fold"/>
</dbReference>
<dbReference type="Proteomes" id="UP000663760">
    <property type="component" value="Chromosome 9"/>
</dbReference>
<dbReference type="InterPro" id="IPR036940">
    <property type="entry name" value="PI3/4_kinase_cat_sf"/>
</dbReference>
<evidence type="ECO:0000256" key="11">
    <source>
        <dbReference type="ARBA" id="ARBA00047899"/>
    </source>
</evidence>
<dbReference type="PROSITE" id="PS50077">
    <property type="entry name" value="HEAT_REPEAT"/>
    <property type="match status" value="1"/>
</dbReference>
<evidence type="ECO:0000259" key="19">
    <source>
        <dbReference type="PROSITE" id="PS51190"/>
    </source>
</evidence>
<gene>
    <name evidence="20" type="ORF">SI8410_09012968</name>
</gene>
<dbReference type="Pfam" id="PF00454">
    <property type="entry name" value="PI3_PI4_kinase"/>
    <property type="match status" value="1"/>
</dbReference>
<evidence type="ECO:0000256" key="14">
    <source>
        <dbReference type="PROSITE-ProRule" id="PRU00103"/>
    </source>
</evidence>
<evidence type="ECO:0000256" key="15">
    <source>
        <dbReference type="SAM" id="Coils"/>
    </source>
</evidence>
<protein>
    <recommendedName>
        <fullName evidence="13">Serine/threonine-protein kinase ATM</fullName>
        <ecNumber evidence="2">2.7.11.1</ecNumber>
    </recommendedName>
</protein>
<sequence length="2962" mass="334910">MATSRDVQEIVSRLSSNKAKIREEGAKLLNSWLVGERSFSFCRLLGQNTSRMRPDDVPHAETWPYLVTLLTKCIALEKNASKKSLPKLIWAKMLRIVVQHAEDPKCSGKTLHLHSVIKLLFNHTWDIINDVPSFQPEYGIILRHLLSVKEYRYQMRKRVYSGLVLLYMKKIGALLMGESKIHSSTKEEAFRCILTLHALLENPPGDFPDNIRADAVKGFVEILSQIREEGKISRKLMACVNTFLLKDGPNLGSQALEIHSSIHDFIFRYWLLTHDRGLKSSFILYAKIQLKLIRKGESGLLIEQLLDVIGKELDLCGVSGGLGESTRDDKVGSTNSQQSLMELSAIVFYQACMNSLKVSGNDKRLKKPDAIDRLRDGLMKGKWLWSGAFCFLIRNYGFCIEEYLLTHLFKGLCESFERILSDSYGTHSYDGILWILRSVFQVRQGWHTVWSSLMHGLPTFSNVPQVDLVSMPIVPQEVWEVQLFKHTPSVCALYFIACYFSKSGVQGNLHDILYLRKCLLKASMQLVNSKESFFLNKQIAMVLPAAIFSLSAGYCPFLPTSMCHMLVEEWSKLICSMKPFQFQDHKEIEGFPEYSVEVLAKINNETVIELPKPENCQSIRLSRDLSGQLIHEMGEYFLAITDFDQEMERKSLSDISLFCLFLSNLIYSLNLTRLRNEKSLLFSKVLSCIIRLLQLIISTVEEKHKELHLRGSLGVASITELSGSALSSLSCLIQCPLFCVLGDGSAVLGEFHENIRQSIEKLLLVITNLLKDFATCTADGDLKGETSQHICLIAGDGMKIVDMELDFDDGPKDVEDLAVNGDSVSGVSFSVLQWKLDMISSISSFFTVLPATTWEVMLNLLENASDAKVAECLIFYICKCFPLSKGSLSPLVISMNKMIDSSASRSICFVNILTAIHSLLRSVSSKNRKNDGHLWQPKRQNVSEQDLALLGALVHRIGDTDVLDWSGRVELIECVCGFILLDPSTGQEMVPRLLALLQDPDYRVRLFLARRIGILFQTWDGHEELLQDICSNFGILLVMASKDKLIKAREVLAAGSQSPMRLETALITLAHIAFHSDKVELKVVFMICAIAAINPGQRDMVYALFDNLSTRLWYSSRTKYFEALLGPLIYIWITCELSLVSLVEVRDLFIVKAEPKAFLQFCCPWLISLLLIRQDLANLNFISSVAGQPLAVLSKKHFVKVFSICIALRSSANADNEAGEFVLSSSILHIAEISEHERDDLIKKHMVSIVSCLLSLTFCGSDPPIPFFSMETIASGIKTVVDGFLEIDDSSTADVIIDKLNVFRPDRVFKFLLEIHYQITSTAHHRHKRHVLSSVEVLMKTIGHKATVSSTSLYIFNLVGQFITDPALQDQCCDILSMLLSAFQISSTKDDVNVLGEQLQFLVSKLVICCTPYETREGPSSPSSKILSLLQQLTVDADKSLYDYIRRIKSFHDELCRANCPRDHFLKVNDPPLLVKKISYLPQTLVVWSLRTLTTNLPTRKGVQLEVNAIGISEELNLWNSDPELVSGVWALLGICGSSDAKEIKSLVSAFISQVGIGDPHRIVFHLPGDTARNETFSKYGGSIVSNESILSDVGFSEEVLISLIRLLKKYFLDDGVTVVDLTSRTLQGILSTEMGQCALSSFNGYDKSLISVHSKGVNSEVVEKLIFDSREKPTEDLSATALWRTHSKSYEMWICSLVHSLICFSDDVILRLCQDIVLLKVELAELLLPSVLVNISGRNDSVVDLCQIISMKVEENIFLESNYAIKSIQIWLNVLNILRSYDNTEMSHSFQRTSKLNLFSFYQKFLFQLVYWLSIDYLVVAKAAIHCGSYFTAVMYVEYWCEENFNCLTLGSPDFSNLESLPPHVELLISAVTQINEPDSLYGIIQTYKVSSQIITYEHEGNWSKALEHYDLLIRKASVGKIGGMSRDYEAVYAQGLNHVSSSREVKETGVWKLHKGLMRSLQQIGCSHLLDVYFQGLTKQNCYFQHDLDFTELQYEAAWRSGNWDFSLLHVDLPPTHSGNDLRNSHFNEKLHSCLRALQDGDCNEFHANLTDAKEELVISICNASKESTGYINSTIVKLQILDHLGRAWDLRWKPHTYKCGESQTVIKKTLSEPVIPTISQLECMNAGWKLILKQTQLHLNLLEPFIAFRHALLQILQCKECTAGHLLESASTLRKGSRFSLAAAAMHEFKLLFAEDEKEPSSYIFPLGRIEEAKILRAQGQHEMAINLAIYILENYQLAEEASNVNRLVGKWLVESRSSSSRTILEKYLKHSVELAELNKNVDEKSISRQCQTYFHLAHYTDALFKSYEARLTSSEWQAALRLRKHKGDKTDYSAKIQELQKQLTMDREEAEKLQDDRDNFLSLALDGYQRCLSIGGKYDMRVVFRLISLWFNFPSRPNVVKSMLRAVNEIQSHKFIPLVYQIASRMGSSKEGKGPVTFQAVLVSLVKKMAIDHPYHTLFQLLALANGDRVKDKQRSRNSFIVDMDKKLAAENLLNELSSYHGPIIRQMKQMVDIYIKLAEVETKKEETNRRIPLPREIRSVRHLELVPVVTATFPVDPSCQYGEGSFPHFKGLGDSIVVMNGINAPKVVECLGSDGCKYRQLAKSGNDDLRQDAVMEQFFGLVNTFLQGNRDTWKRRLKIRTYKVVPFTPSAGVLEWVNQTVPLGEYLIGSSRNGGAHGRYGKGNWSFLHCREHMTNEKDKRKAFHKVCENFRPVMHHFFLERFLLPSDWFEKRLSYTRSVAASSMVGYIVGLGDRHSMNILIDQSSAEVVHIDLGVAFEQGLMLKTPERVPFRLTRDIVDGMGVTGVEGVFRRCCEETLAVMRTNKEALLTIVEVFIHDPLYKWALSPLKALQRQKETDEDAEPSLEDSQDACEGNKDAARALFRVKQKLDGYEDAEMRSVQGQVQQLIQDATDTERLCQMFPDFEMKTNRQGRRQSCLSGPHPHEKKTCSGELIDA</sequence>
<dbReference type="InterPro" id="IPR057445">
    <property type="entry name" value="ATM_TPR"/>
</dbReference>
<dbReference type="InterPro" id="IPR021133">
    <property type="entry name" value="HEAT_type_2"/>
</dbReference>
<evidence type="ECO:0000256" key="4">
    <source>
        <dbReference type="ARBA" id="ARBA00022679"/>
    </source>
</evidence>
<dbReference type="PROSITE" id="PS50290">
    <property type="entry name" value="PI3_4_KINASE_3"/>
    <property type="match status" value="1"/>
</dbReference>
<keyword evidence="3" id="KW-0723">Serine/threonine-protein kinase</keyword>
<dbReference type="InterPro" id="IPR038980">
    <property type="entry name" value="ATM_plant"/>
</dbReference>
<evidence type="ECO:0000256" key="8">
    <source>
        <dbReference type="ARBA" id="ARBA00022840"/>
    </source>
</evidence>
<dbReference type="EMBL" id="LR746272">
    <property type="protein sequence ID" value="CAA7402290.1"/>
    <property type="molecule type" value="Genomic_DNA"/>
</dbReference>
<evidence type="ECO:0000259" key="18">
    <source>
        <dbReference type="PROSITE" id="PS51189"/>
    </source>
</evidence>
<accession>A0A7I8KX03</accession>
<keyword evidence="9" id="KW-0539">Nucleus</keyword>
<dbReference type="SMART" id="SM00146">
    <property type="entry name" value="PI3Kc"/>
    <property type="match status" value="1"/>
</dbReference>
<dbReference type="FunFam" id="3.30.1010.10:FF:000023">
    <property type="entry name" value="Serine/threonine-protein kinase ATM"/>
    <property type="match status" value="1"/>
</dbReference>
<evidence type="ECO:0000256" key="5">
    <source>
        <dbReference type="ARBA" id="ARBA00022741"/>
    </source>
</evidence>
<dbReference type="InterPro" id="IPR014009">
    <property type="entry name" value="PIK_FAT"/>
</dbReference>
<evidence type="ECO:0000313" key="20">
    <source>
        <dbReference type="EMBL" id="CAA7402290.1"/>
    </source>
</evidence>
<dbReference type="InterPro" id="IPR011009">
    <property type="entry name" value="Kinase-like_dom_sf"/>
</dbReference>
<dbReference type="EC" id="2.7.11.1" evidence="2"/>
<dbReference type="PANTHER" id="PTHR37079:SF4">
    <property type="entry name" value="SERINE_THREONINE-PROTEIN KINASE ATM"/>
    <property type="match status" value="1"/>
</dbReference>
<reference evidence="20" key="1">
    <citation type="submission" date="2020-02" db="EMBL/GenBank/DDBJ databases">
        <authorList>
            <person name="Scholz U."/>
            <person name="Mascher M."/>
            <person name="Fiebig A."/>
        </authorList>
    </citation>
    <scope>NUCLEOTIDE SEQUENCE</scope>
</reference>
<feature type="domain" description="FATC" evidence="19">
    <location>
        <begin position="2902"/>
        <end position="2951"/>
    </location>
</feature>
<name>A0A7I8KX03_SPIIN</name>
<dbReference type="Gene3D" id="3.30.1010.10">
    <property type="entry name" value="Phosphatidylinositol 3-kinase Catalytic Subunit, Chain A, domain 4"/>
    <property type="match status" value="1"/>
</dbReference>
<evidence type="ECO:0000256" key="1">
    <source>
        <dbReference type="ARBA" id="ARBA00004123"/>
    </source>
</evidence>
<keyword evidence="4" id="KW-0808">Transferase</keyword>
<feature type="repeat" description="HEAT" evidence="14">
    <location>
        <begin position="989"/>
        <end position="1023"/>
    </location>
</feature>
<feature type="domain" description="FAT" evidence="18">
    <location>
        <begin position="1820"/>
        <end position="2471"/>
    </location>
</feature>
<dbReference type="InterPro" id="IPR044107">
    <property type="entry name" value="PIKKc_ATM"/>
</dbReference>
<organism evidence="20 21">
    <name type="scientific">Spirodela intermedia</name>
    <name type="common">Intermediate duckweed</name>
    <dbReference type="NCBI Taxonomy" id="51605"/>
    <lineage>
        <taxon>Eukaryota</taxon>
        <taxon>Viridiplantae</taxon>
        <taxon>Streptophyta</taxon>
        <taxon>Embryophyta</taxon>
        <taxon>Tracheophyta</taxon>
        <taxon>Spermatophyta</taxon>
        <taxon>Magnoliopsida</taxon>
        <taxon>Liliopsida</taxon>
        <taxon>Araceae</taxon>
        <taxon>Lemnoideae</taxon>
        <taxon>Spirodela</taxon>
    </lineage>
</organism>
<evidence type="ECO:0000256" key="7">
    <source>
        <dbReference type="ARBA" id="ARBA00022777"/>
    </source>
</evidence>
<dbReference type="InterPro" id="IPR018936">
    <property type="entry name" value="PI3/4_kinase_CS"/>
</dbReference>
<feature type="coiled-coil region" evidence="15">
    <location>
        <begin position="2326"/>
        <end position="2360"/>
    </location>
</feature>
<dbReference type="SUPFAM" id="SSF56112">
    <property type="entry name" value="Protein kinase-like (PK-like)"/>
    <property type="match status" value="1"/>
</dbReference>
<dbReference type="PROSITE" id="PS51190">
    <property type="entry name" value="FATC"/>
    <property type="match status" value="1"/>
</dbReference>
<evidence type="ECO:0000256" key="3">
    <source>
        <dbReference type="ARBA" id="ARBA00022527"/>
    </source>
</evidence>
<keyword evidence="15" id="KW-0175">Coiled coil</keyword>
<feature type="domain" description="PI3K/PI4K catalytic" evidence="17">
    <location>
        <begin position="2577"/>
        <end position="2889"/>
    </location>
</feature>
<evidence type="ECO:0000256" key="10">
    <source>
        <dbReference type="ARBA" id="ARBA00023306"/>
    </source>
</evidence>
<dbReference type="PANTHER" id="PTHR37079">
    <property type="entry name" value="SERINE/THREONINE-PROTEIN KINASE ATM"/>
    <property type="match status" value="1"/>
</dbReference>
<keyword evidence="10" id="KW-0131">Cell cycle</keyword>
<evidence type="ECO:0000256" key="6">
    <source>
        <dbReference type="ARBA" id="ARBA00022763"/>
    </source>
</evidence>
<evidence type="ECO:0000256" key="13">
    <source>
        <dbReference type="ARBA" id="ARBA00073111"/>
    </source>
</evidence>
<dbReference type="SUPFAM" id="SSF48371">
    <property type="entry name" value="ARM repeat"/>
    <property type="match status" value="1"/>
</dbReference>
<dbReference type="InterPro" id="IPR000403">
    <property type="entry name" value="PI3/4_kinase_cat_dom"/>
</dbReference>
<feature type="region of interest" description="Disordered" evidence="16">
    <location>
        <begin position="2935"/>
        <end position="2962"/>
    </location>
</feature>
<keyword evidence="5" id="KW-0547">Nucleotide-binding</keyword>
<comment type="catalytic activity">
    <reaction evidence="12">
        <text>L-seryl-[protein] + ATP = O-phospho-L-seryl-[protein] + ADP + H(+)</text>
        <dbReference type="Rhea" id="RHEA:17989"/>
        <dbReference type="Rhea" id="RHEA-COMP:9863"/>
        <dbReference type="Rhea" id="RHEA-COMP:11604"/>
        <dbReference type="ChEBI" id="CHEBI:15378"/>
        <dbReference type="ChEBI" id="CHEBI:29999"/>
        <dbReference type="ChEBI" id="CHEBI:30616"/>
        <dbReference type="ChEBI" id="CHEBI:83421"/>
        <dbReference type="ChEBI" id="CHEBI:456216"/>
        <dbReference type="EC" id="2.7.11.1"/>
    </reaction>
</comment>
<dbReference type="OrthoDB" id="381190at2759"/>
<evidence type="ECO:0000313" key="21">
    <source>
        <dbReference type="Proteomes" id="UP000663760"/>
    </source>
</evidence>
<dbReference type="Pfam" id="PF02259">
    <property type="entry name" value="FAT"/>
    <property type="match status" value="1"/>
</dbReference>
<dbReference type="InterPro" id="IPR003151">
    <property type="entry name" value="PIK-rel_kinase_FAT"/>
</dbReference>
<dbReference type="GO" id="GO:0006281">
    <property type="term" value="P:DNA repair"/>
    <property type="evidence" value="ECO:0007669"/>
    <property type="project" value="InterPro"/>
</dbReference>
<dbReference type="InterPro" id="IPR003152">
    <property type="entry name" value="FATC_dom"/>
</dbReference>
<dbReference type="CDD" id="cd05171">
    <property type="entry name" value="PIKKc_ATM"/>
    <property type="match status" value="1"/>
</dbReference>
<keyword evidence="6" id="KW-0227">DNA damage</keyword>
<dbReference type="PROSITE" id="PS51189">
    <property type="entry name" value="FAT"/>
    <property type="match status" value="1"/>
</dbReference>
<comment type="catalytic activity">
    <reaction evidence="11">
        <text>L-threonyl-[protein] + ATP = O-phospho-L-threonyl-[protein] + ADP + H(+)</text>
        <dbReference type="Rhea" id="RHEA:46608"/>
        <dbReference type="Rhea" id="RHEA-COMP:11060"/>
        <dbReference type="Rhea" id="RHEA-COMP:11605"/>
        <dbReference type="ChEBI" id="CHEBI:15378"/>
        <dbReference type="ChEBI" id="CHEBI:30013"/>
        <dbReference type="ChEBI" id="CHEBI:30616"/>
        <dbReference type="ChEBI" id="CHEBI:61977"/>
        <dbReference type="ChEBI" id="CHEBI:456216"/>
        <dbReference type="EC" id="2.7.11.1"/>
    </reaction>
</comment>
<evidence type="ECO:0000256" key="2">
    <source>
        <dbReference type="ARBA" id="ARBA00012513"/>
    </source>
</evidence>
<dbReference type="FunFam" id="1.10.1070.11:FF:000015">
    <property type="entry name" value="Serine/threonine-protein kinase ATM"/>
    <property type="match status" value="1"/>
</dbReference>
<dbReference type="PROSITE" id="PS00915">
    <property type="entry name" value="PI3_4_KINASE_1"/>
    <property type="match status" value="1"/>
</dbReference>
<dbReference type="GO" id="GO:0004674">
    <property type="term" value="F:protein serine/threonine kinase activity"/>
    <property type="evidence" value="ECO:0007669"/>
    <property type="project" value="UniProtKB-KW"/>
</dbReference>
<keyword evidence="7" id="KW-0418">Kinase</keyword>
<keyword evidence="8" id="KW-0067">ATP-binding</keyword>
<dbReference type="GO" id="GO:0005634">
    <property type="term" value="C:nucleus"/>
    <property type="evidence" value="ECO:0007669"/>
    <property type="project" value="UniProtKB-SubCell"/>
</dbReference>
<dbReference type="Pfam" id="PF02260">
    <property type="entry name" value="FATC"/>
    <property type="match status" value="1"/>
</dbReference>
<comment type="subcellular location">
    <subcellularLocation>
        <location evidence="1">Nucleus</location>
    </subcellularLocation>
</comment>
<dbReference type="SMART" id="SM01343">
    <property type="entry name" value="FATC"/>
    <property type="match status" value="1"/>
</dbReference>
<proteinExistence type="predicted"/>
<dbReference type="GO" id="GO:0005524">
    <property type="term" value="F:ATP binding"/>
    <property type="evidence" value="ECO:0007669"/>
    <property type="project" value="UniProtKB-KW"/>
</dbReference>
<evidence type="ECO:0000256" key="16">
    <source>
        <dbReference type="SAM" id="MobiDB-lite"/>
    </source>
</evidence>
<evidence type="ECO:0000256" key="9">
    <source>
        <dbReference type="ARBA" id="ARBA00023242"/>
    </source>
</evidence>
<dbReference type="PROSITE" id="PS00916">
    <property type="entry name" value="PI3_4_KINASE_2"/>
    <property type="match status" value="1"/>
</dbReference>
<evidence type="ECO:0000256" key="12">
    <source>
        <dbReference type="ARBA" id="ARBA00048679"/>
    </source>
</evidence>
<dbReference type="Pfam" id="PF25360">
    <property type="entry name" value="TPR_ATM"/>
    <property type="match status" value="1"/>
</dbReference>
<dbReference type="Gene3D" id="1.10.1070.11">
    <property type="entry name" value="Phosphatidylinositol 3-/4-kinase, catalytic domain"/>
    <property type="match status" value="1"/>
</dbReference>
<keyword evidence="21" id="KW-1185">Reference proteome</keyword>